<evidence type="ECO:0000313" key="3">
    <source>
        <dbReference type="Proteomes" id="UP000184159"/>
    </source>
</evidence>
<keyword evidence="1" id="KW-0472">Membrane</keyword>
<feature type="transmembrane region" description="Helical" evidence="1">
    <location>
        <begin position="12"/>
        <end position="33"/>
    </location>
</feature>
<keyword evidence="3" id="KW-1185">Reference proteome</keyword>
<keyword evidence="1" id="KW-0812">Transmembrane</keyword>
<dbReference type="Pfam" id="PF10805">
    <property type="entry name" value="DUF2730"/>
    <property type="match status" value="1"/>
</dbReference>
<reference evidence="3" key="1">
    <citation type="submission" date="2016-11" db="EMBL/GenBank/DDBJ databases">
        <authorList>
            <person name="Varghese N."/>
            <person name="Submissions S."/>
        </authorList>
    </citation>
    <scope>NUCLEOTIDE SEQUENCE [LARGE SCALE GENOMIC DNA]</scope>
    <source>
        <strain evidence="3">DSM 21264</strain>
    </source>
</reference>
<dbReference type="InterPro" id="IPR020269">
    <property type="entry name" value="Phage_Mu_Releasin"/>
</dbReference>
<accession>A0A1M5F8V9</accession>
<dbReference type="EMBL" id="FQUH01000019">
    <property type="protein sequence ID" value="SHF87916.1"/>
    <property type="molecule type" value="Genomic_DNA"/>
</dbReference>
<sequence>MELDWVKAWWPIVWAGVLTVVQVIQILLSKTYARREEVEKVRRDMDELKAQVDAMPTREEMTKLTLELSEARGDMKELRAHIQPVEHLAQLLLEQRLNENK</sequence>
<dbReference type="AlphaFoldDB" id="A0A1M5F8V9"/>
<proteinExistence type="predicted"/>
<evidence type="ECO:0000256" key="1">
    <source>
        <dbReference type="SAM" id="Phobius"/>
    </source>
</evidence>
<dbReference type="RefSeq" id="WP_072961957.1">
    <property type="nucleotide sequence ID" value="NZ_FQUH01000019.1"/>
</dbReference>
<keyword evidence="1" id="KW-1133">Transmembrane helix</keyword>
<gene>
    <name evidence="2" type="ORF">SAMN02745781_03395</name>
</gene>
<name>A0A1M5F8V9_VIBGA</name>
<organism evidence="2 3">
    <name type="scientific">Vibrio gazogenes DSM 21264 = NBRC 103151</name>
    <dbReference type="NCBI Taxonomy" id="1123492"/>
    <lineage>
        <taxon>Bacteria</taxon>
        <taxon>Pseudomonadati</taxon>
        <taxon>Pseudomonadota</taxon>
        <taxon>Gammaproteobacteria</taxon>
        <taxon>Vibrionales</taxon>
        <taxon>Vibrionaceae</taxon>
        <taxon>Vibrio</taxon>
    </lineage>
</organism>
<evidence type="ECO:0008006" key="4">
    <source>
        <dbReference type="Google" id="ProtNLM"/>
    </source>
</evidence>
<protein>
    <recommendedName>
        <fullName evidence="4">DUF2730 family protein</fullName>
    </recommendedName>
</protein>
<evidence type="ECO:0000313" key="2">
    <source>
        <dbReference type="EMBL" id="SHF87916.1"/>
    </source>
</evidence>
<dbReference type="Proteomes" id="UP000184159">
    <property type="component" value="Unassembled WGS sequence"/>
</dbReference>